<dbReference type="SMART" id="SM00853">
    <property type="entry name" value="MutL_C"/>
    <property type="match status" value="1"/>
</dbReference>
<feature type="domain" description="DNA mismatch repair protein S5" evidence="5">
    <location>
        <begin position="230"/>
        <end position="367"/>
    </location>
</feature>
<dbReference type="SUPFAM" id="SSF55874">
    <property type="entry name" value="ATPase domain of HSP90 chaperone/DNA topoisomerase II/histidine kinase"/>
    <property type="match status" value="1"/>
</dbReference>
<keyword evidence="2" id="KW-0227">DNA damage</keyword>
<dbReference type="Gene3D" id="3.30.230.10">
    <property type="match status" value="1"/>
</dbReference>
<dbReference type="InterPro" id="IPR014790">
    <property type="entry name" value="MutL_C"/>
</dbReference>
<dbReference type="InterPro" id="IPR042121">
    <property type="entry name" value="MutL_C_regsub"/>
</dbReference>
<keyword evidence="6" id="KW-1185">Reference proteome</keyword>
<reference evidence="7" key="1">
    <citation type="submission" date="2025-08" db="UniProtKB">
        <authorList>
            <consortium name="RefSeq"/>
        </authorList>
    </citation>
    <scope>IDENTIFICATION</scope>
    <source>
        <tissue evidence="7">Whole Larva</tissue>
    </source>
</reference>
<dbReference type="InterPro" id="IPR014721">
    <property type="entry name" value="Ribsml_uS5_D2-typ_fold_subgr"/>
</dbReference>
<evidence type="ECO:0000256" key="2">
    <source>
        <dbReference type="ARBA" id="ARBA00022763"/>
    </source>
</evidence>
<feature type="region of interest" description="Disordered" evidence="3">
    <location>
        <begin position="426"/>
        <end position="461"/>
    </location>
</feature>
<evidence type="ECO:0000259" key="4">
    <source>
        <dbReference type="SMART" id="SM00853"/>
    </source>
</evidence>
<dbReference type="RefSeq" id="XP_017783517.1">
    <property type="nucleotide sequence ID" value="XM_017928028.1"/>
</dbReference>
<evidence type="ECO:0000313" key="6">
    <source>
        <dbReference type="Proteomes" id="UP000695000"/>
    </source>
</evidence>
<feature type="compositionally biased region" description="Acidic residues" evidence="3">
    <location>
        <begin position="426"/>
        <end position="440"/>
    </location>
</feature>
<dbReference type="Proteomes" id="UP000695000">
    <property type="component" value="Unplaced"/>
</dbReference>
<dbReference type="Pfam" id="PF13589">
    <property type="entry name" value="HATPase_c_3"/>
    <property type="match status" value="1"/>
</dbReference>
<keyword evidence="7" id="KW-0540">Nuclease</keyword>
<dbReference type="PROSITE" id="PS00058">
    <property type="entry name" value="DNA_MISMATCH_REPAIR_1"/>
    <property type="match status" value="1"/>
</dbReference>
<feature type="domain" description="MutL C-terminal dimerisation" evidence="4">
    <location>
        <begin position="684"/>
        <end position="828"/>
    </location>
</feature>
<proteinExistence type="inferred from homology"/>
<evidence type="ECO:0000256" key="3">
    <source>
        <dbReference type="SAM" id="MobiDB-lite"/>
    </source>
</evidence>
<dbReference type="InterPro" id="IPR037198">
    <property type="entry name" value="MutL_C_sf"/>
</dbReference>
<keyword evidence="7" id="KW-0255">Endonuclease</keyword>
<dbReference type="InterPro" id="IPR020568">
    <property type="entry name" value="Ribosomal_Su5_D2-typ_SF"/>
</dbReference>
<evidence type="ECO:0000256" key="1">
    <source>
        <dbReference type="ARBA" id="ARBA00006082"/>
    </source>
</evidence>
<dbReference type="NCBIfam" id="TIGR00585">
    <property type="entry name" value="mutl"/>
    <property type="match status" value="1"/>
</dbReference>
<dbReference type="SUPFAM" id="SSF118116">
    <property type="entry name" value="DNA mismatch repair protein MutL"/>
    <property type="match status" value="1"/>
</dbReference>
<dbReference type="Gene3D" id="3.30.1540.20">
    <property type="entry name" value="MutL, C-terminal domain, dimerisation subdomain"/>
    <property type="match status" value="1"/>
</dbReference>
<dbReference type="GO" id="GO:0004519">
    <property type="term" value="F:endonuclease activity"/>
    <property type="evidence" value="ECO:0007669"/>
    <property type="project" value="UniProtKB-KW"/>
</dbReference>
<dbReference type="InterPro" id="IPR036890">
    <property type="entry name" value="HATPase_C_sf"/>
</dbReference>
<dbReference type="PANTHER" id="PTHR10073">
    <property type="entry name" value="DNA MISMATCH REPAIR PROTEIN MLH, PMS, MUTL"/>
    <property type="match status" value="1"/>
</dbReference>
<sequence>MSCEEDVKEMEDVQEGKIQAISSQTVHRICSGQVILSLSIAVKELLENSIDAGATNIEIKLKNYGMDLVEVIDNGSGVNKDNFEALTLKSYTSKIRQFTDLEFVSTLGFRGEALSSLCALSELTVTTRHSSDDHGTKIKYDKNGKIVKKEPVARQVGTTVSLANLFTPIPVRRKEFVKNHKREFNKMCNLLYAYCLVSTGIKISCTNITSKGNQCNVVNTRGLSSVKENIISVFGAKQISSLIEVELIQPDESVAEEFGLTRLAKEESPFHFEFFISSVIHGSGRSASDRQFYFVNSRPCDIPKLMKLVNDIYRQFNVHQYPFVYLNVRLKSSCVDVNVTPDKRMLFLEKEKLLLATVKSTLLESFKLFPSMYKMESLNESKVSKRNSPMSDKSFNFFQKKPKFDEPGCSRKLDLESFKMNNSEVELEDSDVVNSDEDTEAGPKNKPKYLERKSTAGKSAPRQIEDELVELVNRLEYVEDAIPEPKNEMVKLVSKLHEEESENNKNVFETTTIEEITVSEPRDKLADLVNMLNEEDCAPEPPDNLTMLVNTMDEEKEEDEASKSTRDNTEMKLSVTIAEFFTTYESHKMPRDNTVHVTPAITVIPSDGRATTQRNIYHQNRKTVYVNLTIDYLRDVLFNDQKKGDKSKFPDIKFHYGIAPQYNDKAAIELQRHLAKDQFANMTIIGQFNHAFIITKLGSDLFIIDQHASDEKFNFENLQKDYVIPSQRLICPKNLELTAAYESILMDNLDVFSKNGFGFIIDEQAEATKKVKLTKIPLSKSVIFGPTDIDEMLYMLQEGYSKNCRPTRIREMFASRACRKSVMFGKVLSTYDMRLIVQHMGTIDQPWNCPHGRPTMRHLVNIDLLTKMV</sequence>
<dbReference type="SUPFAM" id="SSF54211">
    <property type="entry name" value="Ribosomal protein S5 domain 2-like"/>
    <property type="match status" value="1"/>
</dbReference>
<dbReference type="CDD" id="cd16926">
    <property type="entry name" value="HATPase_MutL-MLH-PMS-like"/>
    <property type="match status" value="1"/>
</dbReference>
<dbReference type="PANTHER" id="PTHR10073:SF52">
    <property type="entry name" value="MISMATCH REPAIR ENDONUCLEASE PMS2"/>
    <property type="match status" value="1"/>
</dbReference>
<gene>
    <name evidence="7" type="primary">LOC108567517</name>
</gene>
<dbReference type="Gene3D" id="3.30.1370.100">
    <property type="entry name" value="MutL, C-terminal domain, regulatory subdomain"/>
    <property type="match status" value="1"/>
</dbReference>
<evidence type="ECO:0000259" key="5">
    <source>
        <dbReference type="SMART" id="SM01340"/>
    </source>
</evidence>
<accession>A0ABM1N9L7</accession>
<dbReference type="Gene3D" id="3.30.565.10">
    <property type="entry name" value="Histidine kinase-like ATPase, C-terminal domain"/>
    <property type="match status" value="1"/>
</dbReference>
<dbReference type="Pfam" id="PF01119">
    <property type="entry name" value="DNA_mis_repair"/>
    <property type="match status" value="1"/>
</dbReference>
<dbReference type="InterPro" id="IPR038973">
    <property type="entry name" value="MutL/Mlh/Pms-like"/>
</dbReference>
<dbReference type="CDD" id="cd03484">
    <property type="entry name" value="MutL_Trans_hPMS_2_like"/>
    <property type="match status" value="1"/>
</dbReference>
<dbReference type="Pfam" id="PF08676">
    <property type="entry name" value="MutL_C"/>
    <property type="match status" value="1"/>
</dbReference>
<name>A0ABM1N9L7_NICVS</name>
<protein>
    <submittedName>
        <fullName evidence="7">Mismatch repair endonuclease PMS2</fullName>
    </submittedName>
</protein>
<evidence type="ECO:0000313" key="7">
    <source>
        <dbReference type="RefSeq" id="XP_017783517.1"/>
    </source>
</evidence>
<organism evidence="6 7">
    <name type="scientific">Nicrophorus vespilloides</name>
    <name type="common">Boreal carrion beetle</name>
    <dbReference type="NCBI Taxonomy" id="110193"/>
    <lineage>
        <taxon>Eukaryota</taxon>
        <taxon>Metazoa</taxon>
        <taxon>Ecdysozoa</taxon>
        <taxon>Arthropoda</taxon>
        <taxon>Hexapoda</taxon>
        <taxon>Insecta</taxon>
        <taxon>Pterygota</taxon>
        <taxon>Neoptera</taxon>
        <taxon>Endopterygota</taxon>
        <taxon>Coleoptera</taxon>
        <taxon>Polyphaga</taxon>
        <taxon>Staphyliniformia</taxon>
        <taxon>Silphidae</taxon>
        <taxon>Nicrophorinae</taxon>
        <taxon>Nicrophorus</taxon>
    </lineage>
</organism>
<dbReference type="InterPro" id="IPR042120">
    <property type="entry name" value="MutL_C_dimsub"/>
</dbReference>
<keyword evidence="7" id="KW-0378">Hydrolase</keyword>
<comment type="similarity">
    <text evidence="1">Belongs to the DNA mismatch repair MutL/HexB family.</text>
</comment>
<dbReference type="InterPro" id="IPR014762">
    <property type="entry name" value="DNA_mismatch_repair_CS"/>
</dbReference>
<dbReference type="GeneID" id="108567517"/>
<dbReference type="InterPro" id="IPR013507">
    <property type="entry name" value="DNA_mismatch_S5_2-like"/>
</dbReference>
<dbReference type="InterPro" id="IPR002099">
    <property type="entry name" value="MutL/Mlh/PMS"/>
</dbReference>
<dbReference type="SMART" id="SM01340">
    <property type="entry name" value="DNA_mis_repair"/>
    <property type="match status" value="1"/>
</dbReference>